<dbReference type="InterPro" id="IPR036511">
    <property type="entry name" value="TGT-like_sf"/>
</dbReference>
<organism evidence="2 3">
    <name type="scientific">Scophthalmus maximus</name>
    <name type="common">Turbot</name>
    <name type="synonym">Psetta maxima</name>
    <dbReference type="NCBI Taxonomy" id="52904"/>
    <lineage>
        <taxon>Eukaryota</taxon>
        <taxon>Metazoa</taxon>
        <taxon>Chordata</taxon>
        <taxon>Craniata</taxon>
        <taxon>Vertebrata</taxon>
        <taxon>Euteleostomi</taxon>
        <taxon>Actinopterygii</taxon>
        <taxon>Neopterygii</taxon>
        <taxon>Teleostei</taxon>
        <taxon>Neoteleostei</taxon>
        <taxon>Acanthomorphata</taxon>
        <taxon>Carangaria</taxon>
        <taxon>Pleuronectiformes</taxon>
        <taxon>Pleuronectoidei</taxon>
        <taxon>Scophthalmidae</taxon>
        <taxon>Scophthalmus</taxon>
    </lineage>
</organism>
<dbReference type="PANTHER" id="PTHR46064">
    <property type="entry name" value="QUEUINE TRNA-RIBOSYLTRANSFERASE ACCESSORY SUBUNIT 2"/>
    <property type="match status" value="1"/>
</dbReference>
<dbReference type="Pfam" id="PF01702">
    <property type="entry name" value="TGT"/>
    <property type="match status" value="1"/>
</dbReference>
<feature type="domain" description="tRNA-guanine(15) transglycosylase-like" evidence="1">
    <location>
        <begin position="13"/>
        <end position="182"/>
    </location>
</feature>
<name>A0A8D3CU64_SCOMX</name>
<dbReference type="PANTHER" id="PTHR46064:SF1">
    <property type="entry name" value="QUEUINE TRNA-RIBOSYLTRANSFERASE ACCESSORY SUBUNIT 2"/>
    <property type="match status" value="1"/>
</dbReference>
<protein>
    <submittedName>
        <fullName evidence="2">Queuine tRNA-ribosyltransferase accessory subunit 2</fullName>
    </submittedName>
</protein>
<evidence type="ECO:0000313" key="2">
    <source>
        <dbReference type="Ensembl" id="ENSSMAP00000050822.1"/>
    </source>
</evidence>
<reference evidence="2" key="1">
    <citation type="submission" date="2023-05" db="EMBL/GenBank/DDBJ databases">
        <title>High-quality long-read genome of Scophthalmus maximus.</title>
        <authorList>
            <person name="Lien S."/>
            <person name="Martinez P."/>
        </authorList>
    </citation>
    <scope>NUCLEOTIDE SEQUENCE [LARGE SCALE GENOMIC DNA]</scope>
</reference>
<dbReference type="Gene3D" id="3.20.20.105">
    <property type="entry name" value="Queuine tRNA-ribosyltransferase-like"/>
    <property type="match status" value="1"/>
</dbReference>
<dbReference type="AlphaFoldDB" id="A0A8D3CU64"/>
<dbReference type="Proteomes" id="UP000694558">
    <property type="component" value="Chromosome 21"/>
</dbReference>
<dbReference type="Ensembl" id="ENSSMAT00000061166.1">
    <property type="protein sequence ID" value="ENSSMAP00000050822.1"/>
    <property type="gene ID" value="ENSSMAG00000014011.2"/>
</dbReference>
<evidence type="ECO:0000313" key="3">
    <source>
        <dbReference type="Proteomes" id="UP000694558"/>
    </source>
</evidence>
<gene>
    <name evidence="2" type="primary">QTRT2</name>
</gene>
<reference evidence="2" key="2">
    <citation type="submission" date="2025-08" db="UniProtKB">
        <authorList>
            <consortium name="Ensembl"/>
        </authorList>
    </citation>
    <scope>IDENTIFICATION</scope>
</reference>
<dbReference type="GeneTree" id="ENSGT00530000063679"/>
<proteinExistence type="predicted"/>
<dbReference type="GO" id="GO:0006400">
    <property type="term" value="P:tRNA modification"/>
    <property type="evidence" value="ECO:0007669"/>
    <property type="project" value="InterPro"/>
</dbReference>
<evidence type="ECO:0000259" key="1">
    <source>
        <dbReference type="Pfam" id="PF01702"/>
    </source>
</evidence>
<dbReference type="InterPro" id="IPR050852">
    <property type="entry name" value="Queuine_tRNA-ribosyltrfase"/>
</dbReference>
<sequence>MKLELARVVRGTGRLGVLRGLGRTAQHSLEVPGCLLYTHLGAVPHLTQDTLHTLSSLPSVTQVTLAEHQEVLEEFKDGFRKFAGLHDTLLYCSLHDSAAPCPTGYTTNKTVSVWGSGGRIELTVAKFMALQKAVQPDWYQSMADGETWQNNTSRKRVRKSVDRTLAHLDECLLALFHKQLLFLHSCTREYSFCVYLCLLPGDNRSRRHSVRRLCVYPLVPLSLAVSLEH</sequence>
<dbReference type="SUPFAM" id="SSF51713">
    <property type="entry name" value="tRNA-guanine transglycosylase"/>
    <property type="match status" value="1"/>
</dbReference>
<accession>A0A8D3CU64</accession>
<dbReference type="InterPro" id="IPR002616">
    <property type="entry name" value="tRNA_ribo_trans-like"/>
</dbReference>